<organism evidence="1 2">
    <name type="scientific">Hymenolepis diminuta</name>
    <name type="common">Rat tapeworm</name>
    <dbReference type="NCBI Taxonomy" id="6216"/>
    <lineage>
        <taxon>Eukaryota</taxon>
        <taxon>Metazoa</taxon>
        <taxon>Spiralia</taxon>
        <taxon>Lophotrochozoa</taxon>
        <taxon>Platyhelminthes</taxon>
        <taxon>Cestoda</taxon>
        <taxon>Eucestoda</taxon>
        <taxon>Cyclophyllidea</taxon>
        <taxon>Hymenolepididae</taxon>
        <taxon>Hymenolepis</taxon>
    </lineage>
</organism>
<dbReference type="PANTHER" id="PTHR11732">
    <property type="entry name" value="ALDO/KETO REDUCTASE"/>
    <property type="match status" value="1"/>
</dbReference>
<dbReference type="Proteomes" id="UP000321570">
    <property type="component" value="Unassembled WGS sequence"/>
</dbReference>
<protein>
    <recommendedName>
        <fullName evidence="3">NADP-dependent oxidoreductase domain-containing protein</fullName>
    </recommendedName>
</protein>
<reference evidence="1 2" key="1">
    <citation type="submission" date="2019-07" db="EMBL/GenBank/DDBJ databases">
        <authorList>
            <person name="Jastrzebski P J."/>
            <person name="Paukszto L."/>
            <person name="Jastrzebski P J."/>
        </authorList>
    </citation>
    <scope>NUCLEOTIDE SEQUENCE [LARGE SCALE GENOMIC DNA]</scope>
    <source>
        <strain evidence="1 2">WMS-il1</strain>
    </source>
</reference>
<dbReference type="InterPro" id="IPR020471">
    <property type="entry name" value="AKR"/>
</dbReference>
<evidence type="ECO:0000313" key="1">
    <source>
        <dbReference type="EMBL" id="VUZ50991.1"/>
    </source>
</evidence>
<dbReference type="Gene3D" id="3.20.20.100">
    <property type="entry name" value="NADP-dependent oxidoreductase domain"/>
    <property type="match status" value="1"/>
</dbReference>
<dbReference type="EMBL" id="CABIJS010000410">
    <property type="protein sequence ID" value="VUZ50991.1"/>
    <property type="molecule type" value="Genomic_DNA"/>
</dbReference>
<dbReference type="SUPFAM" id="SSF51430">
    <property type="entry name" value="NAD(P)-linked oxidoreductase"/>
    <property type="match status" value="1"/>
</dbReference>
<dbReference type="GO" id="GO:0016491">
    <property type="term" value="F:oxidoreductase activity"/>
    <property type="evidence" value="ECO:0007669"/>
    <property type="project" value="InterPro"/>
</dbReference>
<keyword evidence="2" id="KW-1185">Reference proteome</keyword>
<dbReference type="AlphaFoldDB" id="A0A564YUQ0"/>
<accession>A0A564YUQ0</accession>
<evidence type="ECO:0000313" key="2">
    <source>
        <dbReference type="Proteomes" id="UP000321570"/>
    </source>
</evidence>
<evidence type="ECO:0008006" key="3">
    <source>
        <dbReference type="Google" id="ProtNLM"/>
    </source>
</evidence>
<gene>
    <name evidence="1" type="ORF">WMSIL1_LOCUS9783</name>
</gene>
<name>A0A564YUQ0_HYMDI</name>
<proteinExistence type="predicted"/>
<sequence>MRICYVNLNGHFQDSAGVERNDEEGELRYSKDLMTMICVSSFRYCWYQYYETQNMPLISPDFLNGLEKASSYSHKFSKISIIKRTIVLLDLRGLEREKDNRIMDLWRTMEKIFYDIKFDYLGLINATRQQLTCILNQANTKPLYFQLESSVQYPNSSMLSLIRSENLIPVVTNIFGKFPNLLETSYILPTEEKLVIGIAEKYNKSPGQILVKHALQKNVCPLVQSTLTSRLIAYSEIGEFDLTNEEMHLLNTSLIQRKNSDVKTSLE</sequence>
<dbReference type="InterPro" id="IPR036812">
    <property type="entry name" value="NAD(P)_OxRdtase_dom_sf"/>
</dbReference>